<dbReference type="EMBL" id="MU857147">
    <property type="protein sequence ID" value="KAK4149559.1"/>
    <property type="molecule type" value="Genomic_DNA"/>
</dbReference>
<name>A0AAN6ZTJ4_9PEZI</name>
<evidence type="ECO:0000313" key="2">
    <source>
        <dbReference type="Proteomes" id="UP001302745"/>
    </source>
</evidence>
<accession>A0AAN6ZTJ4</accession>
<proteinExistence type="predicted"/>
<feature type="non-terminal residue" evidence="1">
    <location>
        <position position="1"/>
    </location>
</feature>
<dbReference type="AlphaFoldDB" id="A0AAN6ZTJ4"/>
<reference evidence="1" key="2">
    <citation type="submission" date="2023-05" db="EMBL/GenBank/DDBJ databases">
        <authorList>
            <consortium name="Lawrence Berkeley National Laboratory"/>
            <person name="Steindorff A."/>
            <person name="Hensen N."/>
            <person name="Bonometti L."/>
            <person name="Westerberg I."/>
            <person name="Brannstrom I.O."/>
            <person name="Guillou S."/>
            <person name="Cros-Aarteil S."/>
            <person name="Calhoun S."/>
            <person name="Haridas S."/>
            <person name="Kuo A."/>
            <person name="Mondo S."/>
            <person name="Pangilinan J."/>
            <person name="Riley R."/>
            <person name="Labutti K."/>
            <person name="Andreopoulos B."/>
            <person name="Lipzen A."/>
            <person name="Chen C."/>
            <person name="Yanf M."/>
            <person name="Daum C."/>
            <person name="Ng V."/>
            <person name="Clum A."/>
            <person name="Ohm R."/>
            <person name="Martin F."/>
            <person name="Silar P."/>
            <person name="Natvig D."/>
            <person name="Lalanne C."/>
            <person name="Gautier V."/>
            <person name="Ament-Velasquez S.L."/>
            <person name="Kruys A."/>
            <person name="Hutchinson M.I."/>
            <person name="Powell A.J."/>
            <person name="Barry K."/>
            <person name="Miller A.N."/>
            <person name="Grigoriev I.V."/>
            <person name="Debuchy R."/>
            <person name="Gladieux P."/>
            <person name="Thoren M.H."/>
            <person name="Johannesson H."/>
        </authorList>
    </citation>
    <scope>NUCLEOTIDE SEQUENCE</scope>
    <source>
        <strain evidence="1">CBS 538.74</strain>
    </source>
</reference>
<comment type="caution">
    <text evidence="1">The sequence shown here is derived from an EMBL/GenBank/DDBJ whole genome shotgun (WGS) entry which is preliminary data.</text>
</comment>
<keyword evidence="2" id="KW-1185">Reference proteome</keyword>
<dbReference type="Proteomes" id="UP001302745">
    <property type="component" value="Unassembled WGS sequence"/>
</dbReference>
<reference evidence="1" key="1">
    <citation type="journal article" date="2023" name="Mol. Phylogenet. Evol.">
        <title>Genome-scale phylogeny and comparative genomics of the fungal order Sordariales.</title>
        <authorList>
            <person name="Hensen N."/>
            <person name="Bonometti L."/>
            <person name="Westerberg I."/>
            <person name="Brannstrom I.O."/>
            <person name="Guillou S."/>
            <person name="Cros-Aarteil S."/>
            <person name="Calhoun S."/>
            <person name="Haridas S."/>
            <person name="Kuo A."/>
            <person name="Mondo S."/>
            <person name="Pangilinan J."/>
            <person name="Riley R."/>
            <person name="LaButti K."/>
            <person name="Andreopoulos B."/>
            <person name="Lipzen A."/>
            <person name="Chen C."/>
            <person name="Yan M."/>
            <person name="Daum C."/>
            <person name="Ng V."/>
            <person name="Clum A."/>
            <person name="Steindorff A."/>
            <person name="Ohm R.A."/>
            <person name="Martin F."/>
            <person name="Silar P."/>
            <person name="Natvig D.O."/>
            <person name="Lalanne C."/>
            <person name="Gautier V."/>
            <person name="Ament-Velasquez S.L."/>
            <person name="Kruys A."/>
            <person name="Hutchinson M.I."/>
            <person name="Powell A.J."/>
            <person name="Barry K."/>
            <person name="Miller A.N."/>
            <person name="Grigoriev I.V."/>
            <person name="Debuchy R."/>
            <person name="Gladieux P."/>
            <person name="Hiltunen Thoren M."/>
            <person name="Johannesson H."/>
        </authorList>
    </citation>
    <scope>NUCLEOTIDE SEQUENCE</scope>
    <source>
        <strain evidence="1">CBS 538.74</strain>
    </source>
</reference>
<evidence type="ECO:0000313" key="1">
    <source>
        <dbReference type="EMBL" id="KAK4149559.1"/>
    </source>
</evidence>
<organism evidence="1 2">
    <name type="scientific">Chaetomidium leptoderma</name>
    <dbReference type="NCBI Taxonomy" id="669021"/>
    <lineage>
        <taxon>Eukaryota</taxon>
        <taxon>Fungi</taxon>
        <taxon>Dikarya</taxon>
        <taxon>Ascomycota</taxon>
        <taxon>Pezizomycotina</taxon>
        <taxon>Sordariomycetes</taxon>
        <taxon>Sordariomycetidae</taxon>
        <taxon>Sordariales</taxon>
        <taxon>Chaetomiaceae</taxon>
        <taxon>Chaetomidium</taxon>
    </lineage>
</organism>
<sequence>VISQIFTEATNLIHDTKRRPRPTATNNPISLLQALRETRCPLALGAVSIPKKARQFVTLFLVLRAARANWQYYSPRPPFAFQQHYRITRAIDEFLRTRSATLFTGATTTAGWRNGFLPSNDDKAWHGCGERGGLSRALFTLPEGSGAAVWQGGQKGTCVGDNRRGSWNNNTRWTEKTAWARWFGNIRVVPRTGFVLHFETANRKTRDLA</sequence>
<protein>
    <submittedName>
        <fullName evidence="1">Uncharacterized protein</fullName>
    </submittedName>
</protein>
<gene>
    <name evidence="1" type="ORF">C8A00DRAFT_18767</name>
</gene>